<keyword evidence="2" id="KW-1185">Reference proteome</keyword>
<dbReference type="Proteomes" id="UP001476798">
    <property type="component" value="Unassembled WGS sequence"/>
</dbReference>
<evidence type="ECO:0000313" key="2">
    <source>
        <dbReference type="Proteomes" id="UP001476798"/>
    </source>
</evidence>
<name>A0ABV0MMQ2_9TELE</name>
<protein>
    <submittedName>
        <fullName evidence="1">Uncharacterized protein</fullName>
    </submittedName>
</protein>
<reference evidence="1 2" key="1">
    <citation type="submission" date="2021-06" db="EMBL/GenBank/DDBJ databases">
        <authorList>
            <person name="Palmer J.M."/>
        </authorList>
    </citation>
    <scope>NUCLEOTIDE SEQUENCE [LARGE SCALE GENOMIC DNA]</scope>
    <source>
        <strain evidence="1 2">GA_2019</strain>
        <tissue evidence="1">Muscle</tissue>
    </source>
</reference>
<proteinExistence type="predicted"/>
<sequence>MVFFISNLNLLENTYSRNPACRTYSSCSSMFSTEDLQPAALQPKQRSDLTWKGCLLLQVVEKKKLRDIYIFLFYQIYQNSGFSDPGGVSQYRSGEHLEVDMSGFMSQLRRDQHP</sequence>
<accession>A0ABV0MMQ2</accession>
<organism evidence="1 2">
    <name type="scientific">Goodea atripinnis</name>
    <dbReference type="NCBI Taxonomy" id="208336"/>
    <lineage>
        <taxon>Eukaryota</taxon>
        <taxon>Metazoa</taxon>
        <taxon>Chordata</taxon>
        <taxon>Craniata</taxon>
        <taxon>Vertebrata</taxon>
        <taxon>Euteleostomi</taxon>
        <taxon>Actinopterygii</taxon>
        <taxon>Neopterygii</taxon>
        <taxon>Teleostei</taxon>
        <taxon>Neoteleostei</taxon>
        <taxon>Acanthomorphata</taxon>
        <taxon>Ovalentaria</taxon>
        <taxon>Atherinomorphae</taxon>
        <taxon>Cyprinodontiformes</taxon>
        <taxon>Goodeidae</taxon>
        <taxon>Goodea</taxon>
    </lineage>
</organism>
<evidence type="ECO:0000313" key="1">
    <source>
        <dbReference type="EMBL" id="MEQ2160386.1"/>
    </source>
</evidence>
<comment type="caution">
    <text evidence="1">The sequence shown here is derived from an EMBL/GenBank/DDBJ whole genome shotgun (WGS) entry which is preliminary data.</text>
</comment>
<gene>
    <name evidence="1" type="ORF">GOODEAATRI_033290</name>
</gene>
<dbReference type="EMBL" id="JAHRIO010006781">
    <property type="protein sequence ID" value="MEQ2160386.1"/>
    <property type="molecule type" value="Genomic_DNA"/>
</dbReference>